<reference evidence="6 7" key="1">
    <citation type="journal article" date="2005" name="Arch. Microbiol.">
        <title>The genome sequence of an anaerobic aromatic-degrading denitrifying bacterium, strain EbN1.</title>
        <authorList>
            <person name="Rabus R."/>
            <person name="Kube M."/>
            <person name="Heider J."/>
            <person name="Beck A."/>
            <person name="Heitmann K."/>
            <person name="Widdel F."/>
            <person name="Reinhardt R."/>
        </authorList>
    </citation>
    <scope>NUCLEOTIDE SEQUENCE [LARGE SCALE GENOMIC DNA]</scope>
    <source>
        <strain evidence="6 7">EbN1</strain>
    </source>
</reference>
<dbReference type="InterPro" id="IPR008217">
    <property type="entry name" value="Ccc1_fam"/>
</dbReference>
<dbReference type="HOGENOM" id="CLU_038957_3_0_4"/>
<feature type="transmembrane region" description="Helical" evidence="5">
    <location>
        <begin position="21"/>
        <end position="43"/>
    </location>
</feature>
<proteinExistence type="predicted"/>
<sequence>MKFARRHTERHRTDRLGWMRAAVLGANDGIVSTASLVVGVAAAGSGQGAALVAGVAGLVAGAMSMAAGEYVSVHSQADAENADLSRERTELERQPIAEHRELAAIYIARGLEPGLAHQVADQLMAHDALGAHARDELGISATLSARPVQAALSSAASFAVGAALPLAVTALAPAQGLIAWVSGTSLAFLALLGAVAARVGGASVPTGAWRVTFWGALAMAVTAGVGALFGAVA</sequence>
<dbReference type="RefSeq" id="WP_011236137.1">
    <property type="nucleotide sequence ID" value="NC_006513.1"/>
</dbReference>
<keyword evidence="2 5" id="KW-0812">Transmembrane</keyword>
<feature type="transmembrane region" description="Helical" evidence="5">
    <location>
        <begin position="177"/>
        <end position="199"/>
    </location>
</feature>
<evidence type="ECO:0000313" key="7">
    <source>
        <dbReference type="Proteomes" id="UP000006552"/>
    </source>
</evidence>
<dbReference type="OrthoDB" id="9789677at2"/>
<dbReference type="Pfam" id="PF01988">
    <property type="entry name" value="VIT1"/>
    <property type="match status" value="1"/>
</dbReference>
<dbReference type="STRING" id="76114.ebA544"/>
<accession>Q5P8F7</accession>
<protein>
    <recommendedName>
        <fullName evidence="8">VIT family protein</fullName>
    </recommendedName>
</protein>
<keyword evidence="7" id="KW-1185">Reference proteome</keyword>
<dbReference type="AlphaFoldDB" id="Q5P8F7"/>
<evidence type="ECO:0000256" key="5">
    <source>
        <dbReference type="SAM" id="Phobius"/>
    </source>
</evidence>
<evidence type="ECO:0000256" key="1">
    <source>
        <dbReference type="ARBA" id="ARBA00004127"/>
    </source>
</evidence>
<evidence type="ECO:0008006" key="8">
    <source>
        <dbReference type="Google" id="ProtNLM"/>
    </source>
</evidence>
<dbReference type="GO" id="GO:0030026">
    <property type="term" value="P:intracellular manganese ion homeostasis"/>
    <property type="evidence" value="ECO:0007669"/>
    <property type="project" value="InterPro"/>
</dbReference>
<dbReference type="eggNOG" id="COG1814">
    <property type="taxonomic scope" value="Bacteria"/>
</dbReference>
<dbReference type="KEGG" id="eba:ebA544"/>
<dbReference type="GO" id="GO:0005384">
    <property type="term" value="F:manganese ion transmembrane transporter activity"/>
    <property type="evidence" value="ECO:0007669"/>
    <property type="project" value="InterPro"/>
</dbReference>
<evidence type="ECO:0000256" key="2">
    <source>
        <dbReference type="ARBA" id="ARBA00022692"/>
    </source>
</evidence>
<comment type="subcellular location">
    <subcellularLocation>
        <location evidence="1">Endomembrane system</location>
        <topology evidence="1">Multi-pass membrane protein</topology>
    </subcellularLocation>
</comment>
<gene>
    <name evidence="6" type="ORF">ebA544</name>
</gene>
<feature type="transmembrane region" description="Helical" evidence="5">
    <location>
        <begin position="150"/>
        <end position="171"/>
    </location>
</feature>
<keyword evidence="3 5" id="KW-1133">Transmembrane helix</keyword>
<feature type="transmembrane region" description="Helical" evidence="5">
    <location>
        <begin position="49"/>
        <end position="67"/>
    </location>
</feature>
<organism evidence="6 7">
    <name type="scientific">Aromatoleum aromaticum (strain DSM 19018 / LMG 30748 / EbN1)</name>
    <name type="common">Azoarcus sp. (strain EbN1)</name>
    <dbReference type="NCBI Taxonomy" id="76114"/>
    <lineage>
        <taxon>Bacteria</taxon>
        <taxon>Pseudomonadati</taxon>
        <taxon>Pseudomonadota</taxon>
        <taxon>Betaproteobacteria</taxon>
        <taxon>Rhodocyclales</taxon>
        <taxon>Rhodocyclaceae</taxon>
        <taxon>Aromatoleum</taxon>
    </lineage>
</organism>
<name>Q5P8F7_AROAE</name>
<keyword evidence="4 5" id="KW-0472">Membrane</keyword>
<dbReference type="GO" id="GO:0012505">
    <property type="term" value="C:endomembrane system"/>
    <property type="evidence" value="ECO:0007669"/>
    <property type="project" value="UniProtKB-SubCell"/>
</dbReference>
<feature type="transmembrane region" description="Helical" evidence="5">
    <location>
        <begin position="211"/>
        <end position="232"/>
    </location>
</feature>
<dbReference type="CDD" id="cd02432">
    <property type="entry name" value="Nodulin-21_like_1"/>
    <property type="match status" value="1"/>
</dbReference>
<evidence type="ECO:0000256" key="4">
    <source>
        <dbReference type="ARBA" id="ARBA00023136"/>
    </source>
</evidence>
<evidence type="ECO:0000256" key="3">
    <source>
        <dbReference type="ARBA" id="ARBA00022989"/>
    </source>
</evidence>
<dbReference type="PANTHER" id="PTHR31851">
    <property type="entry name" value="FE(2+)/MN(2+) TRANSPORTER PCL1"/>
    <property type="match status" value="1"/>
</dbReference>
<evidence type="ECO:0000313" key="6">
    <source>
        <dbReference type="EMBL" id="CAI06402.1"/>
    </source>
</evidence>
<dbReference type="EMBL" id="CR555306">
    <property type="protein sequence ID" value="CAI06402.1"/>
    <property type="molecule type" value="Genomic_DNA"/>
</dbReference>
<dbReference type="Proteomes" id="UP000006552">
    <property type="component" value="Chromosome"/>
</dbReference>